<dbReference type="PANTHER" id="PTHR33254">
    <property type="entry name" value="4-HYDROXY-4-METHYL-2-OXOGLUTARATE ALDOLASE 3-RELATED"/>
    <property type="match status" value="1"/>
</dbReference>
<dbReference type="InterPro" id="IPR005493">
    <property type="entry name" value="RraA/RraA-like"/>
</dbReference>
<evidence type="ECO:0000256" key="10">
    <source>
        <dbReference type="ARBA" id="ARBA00030169"/>
    </source>
</evidence>
<keyword evidence="15" id="KW-1185">Reference proteome</keyword>
<evidence type="ECO:0000256" key="11">
    <source>
        <dbReference type="ARBA" id="ARBA00032305"/>
    </source>
</evidence>
<dbReference type="Gene3D" id="3.50.30.40">
    <property type="entry name" value="Ribonuclease E inhibitor RraA/RraA-like"/>
    <property type="match status" value="1"/>
</dbReference>
<evidence type="ECO:0000256" key="1">
    <source>
        <dbReference type="ARBA" id="ARBA00001342"/>
    </source>
</evidence>
<dbReference type="RefSeq" id="WP_150402621.1">
    <property type="nucleotide sequence ID" value="NZ_VXLC01000004.1"/>
</dbReference>
<dbReference type="GO" id="GO:0047443">
    <property type="term" value="F:4-hydroxy-4-methyl-2-oxoglutarate aldolase activity"/>
    <property type="evidence" value="ECO:0007669"/>
    <property type="project" value="UniProtKB-EC"/>
</dbReference>
<dbReference type="SUPFAM" id="SSF89562">
    <property type="entry name" value="RraA-like"/>
    <property type="match status" value="1"/>
</dbReference>
<comment type="catalytic activity">
    <reaction evidence="12">
        <text>oxaloacetate + H(+) = pyruvate + CO2</text>
        <dbReference type="Rhea" id="RHEA:15641"/>
        <dbReference type="ChEBI" id="CHEBI:15361"/>
        <dbReference type="ChEBI" id="CHEBI:15378"/>
        <dbReference type="ChEBI" id="CHEBI:16452"/>
        <dbReference type="ChEBI" id="CHEBI:16526"/>
        <dbReference type="EC" id="4.1.1.112"/>
    </reaction>
</comment>
<dbReference type="EC" id="4.1.3.17" evidence="5"/>
<comment type="similarity">
    <text evidence="3">Belongs to the class II aldolase/RraA-like family.</text>
</comment>
<evidence type="ECO:0000313" key="14">
    <source>
        <dbReference type="EMBL" id="KAA8888456.1"/>
    </source>
</evidence>
<sequence>MVADEVVAKFDSVDTTAICDADKSIRVLDSGIRARSAGVRIVGTAFTVQCRGDFFGVLRAIEAASPGEVIVVDGGGREIAFAGELFARGALVRRLGGIIIDGGYRDISYVRGCELPIYSRFVTPMAGTTAQLGELQIPVTCGGVPVSPGDVILADEEGIIVVEPERVEALLDAAAATKEAEARVVAKLDAGATLSDAVNVAAHTEALQRGERSSLQFLA</sequence>
<evidence type="ECO:0000256" key="4">
    <source>
        <dbReference type="ARBA" id="ARBA00011233"/>
    </source>
</evidence>
<dbReference type="InterPro" id="IPR036704">
    <property type="entry name" value="RraA/RraA-like_sf"/>
</dbReference>
<dbReference type="GO" id="GO:0008948">
    <property type="term" value="F:oxaloacetate decarboxylase activity"/>
    <property type="evidence" value="ECO:0007669"/>
    <property type="project" value="UniProtKB-EC"/>
</dbReference>
<dbReference type="PANTHER" id="PTHR33254:SF4">
    <property type="entry name" value="4-HYDROXY-4-METHYL-2-OXOGLUTARATE ALDOLASE 3-RELATED"/>
    <property type="match status" value="1"/>
</dbReference>
<comment type="catalytic activity">
    <reaction evidence="1">
        <text>4-hydroxy-4-methyl-2-oxoglutarate = 2 pyruvate</text>
        <dbReference type="Rhea" id="RHEA:22748"/>
        <dbReference type="ChEBI" id="CHEBI:15361"/>
        <dbReference type="ChEBI" id="CHEBI:58276"/>
        <dbReference type="EC" id="4.1.3.17"/>
    </reaction>
</comment>
<comment type="caution">
    <text evidence="14">The sequence shown here is derived from an EMBL/GenBank/DDBJ whole genome shotgun (WGS) entry which is preliminary data.</text>
</comment>
<dbReference type="CDD" id="cd16841">
    <property type="entry name" value="RraA_family"/>
    <property type="match status" value="1"/>
</dbReference>
<keyword evidence="13" id="KW-0479">Metal-binding</keyword>
<reference evidence="14 15" key="1">
    <citation type="submission" date="2019-09" db="EMBL/GenBank/DDBJ databases">
        <authorList>
            <person name="Wang X."/>
        </authorList>
    </citation>
    <scope>NUCLEOTIDE SEQUENCE [LARGE SCALE GENOMIC DNA]</scope>
    <source>
        <strain evidence="14 15">CICC 11023</strain>
    </source>
</reference>
<evidence type="ECO:0000256" key="7">
    <source>
        <dbReference type="ARBA" id="ARBA00016549"/>
    </source>
</evidence>
<dbReference type="GO" id="GO:0046872">
    <property type="term" value="F:metal ion binding"/>
    <property type="evidence" value="ECO:0007669"/>
    <property type="project" value="UniProtKB-KW"/>
</dbReference>
<feature type="binding site" evidence="13">
    <location>
        <position position="105"/>
    </location>
    <ligand>
        <name>substrate</name>
    </ligand>
</feature>
<dbReference type="Proteomes" id="UP000323876">
    <property type="component" value="Unassembled WGS sequence"/>
</dbReference>
<gene>
    <name evidence="14" type="ORF">F3087_15700</name>
</gene>
<comment type="cofactor">
    <cofactor evidence="13">
        <name>Mg(2+)</name>
        <dbReference type="ChEBI" id="CHEBI:18420"/>
    </cofactor>
</comment>
<evidence type="ECO:0000256" key="9">
    <source>
        <dbReference type="ARBA" id="ARBA00029596"/>
    </source>
</evidence>
<evidence type="ECO:0000256" key="12">
    <source>
        <dbReference type="ARBA" id="ARBA00047973"/>
    </source>
</evidence>
<dbReference type="EMBL" id="VXLC01000004">
    <property type="protein sequence ID" value="KAA8888456.1"/>
    <property type="molecule type" value="Genomic_DNA"/>
</dbReference>
<organism evidence="14 15">
    <name type="scientific">Nocardia colli</name>
    <dbReference type="NCBI Taxonomy" id="2545717"/>
    <lineage>
        <taxon>Bacteria</taxon>
        <taxon>Bacillati</taxon>
        <taxon>Actinomycetota</taxon>
        <taxon>Actinomycetes</taxon>
        <taxon>Mycobacteriales</taxon>
        <taxon>Nocardiaceae</taxon>
        <taxon>Nocardia</taxon>
    </lineage>
</organism>
<comment type="subunit">
    <text evidence="4">Homotrimer.</text>
</comment>
<evidence type="ECO:0000256" key="8">
    <source>
        <dbReference type="ARBA" id="ARBA00025046"/>
    </source>
</evidence>
<proteinExistence type="inferred from homology"/>
<evidence type="ECO:0000256" key="2">
    <source>
        <dbReference type="ARBA" id="ARBA00001968"/>
    </source>
</evidence>
<evidence type="ECO:0000256" key="13">
    <source>
        <dbReference type="PIRSR" id="PIRSR605493-1"/>
    </source>
</evidence>
<dbReference type="AlphaFoldDB" id="A0A5N0EHI4"/>
<comment type="function">
    <text evidence="8">Catalyzes the aldol cleavage of 4-hydroxy-4-methyl-2-oxoglutarate (HMG) into 2 molecules of pyruvate. Also contains a secondary oxaloacetate (OAA) decarboxylase activity due to the common pyruvate enolate transition state formed following C-C bond cleavage in the retro-aldol and decarboxylation reactions.</text>
</comment>
<dbReference type="OrthoDB" id="943692at2"/>
<dbReference type="EC" id="4.1.1.112" evidence="6"/>
<evidence type="ECO:0000256" key="5">
    <source>
        <dbReference type="ARBA" id="ARBA00012213"/>
    </source>
</evidence>
<comment type="cofactor">
    <cofactor evidence="2">
        <name>a divalent metal cation</name>
        <dbReference type="ChEBI" id="CHEBI:60240"/>
    </cofactor>
</comment>
<feature type="binding site" evidence="13">
    <location>
        <position position="106"/>
    </location>
    <ligand>
        <name>Mg(2+)</name>
        <dbReference type="ChEBI" id="CHEBI:18420"/>
    </ligand>
</feature>
<dbReference type="Pfam" id="PF03737">
    <property type="entry name" value="RraA-like"/>
    <property type="match status" value="1"/>
</dbReference>
<accession>A0A5N0EHI4</accession>
<evidence type="ECO:0000256" key="3">
    <source>
        <dbReference type="ARBA" id="ARBA00008621"/>
    </source>
</evidence>
<name>A0A5N0EHI4_9NOCA</name>
<keyword evidence="13" id="KW-0460">Magnesium</keyword>
<evidence type="ECO:0000256" key="6">
    <source>
        <dbReference type="ARBA" id="ARBA00012947"/>
    </source>
</evidence>
<evidence type="ECO:0000313" key="15">
    <source>
        <dbReference type="Proteomes" id="UP000323876"/>
    </source>
</evidence>
<protein>
    <recommendedName>
        <fullName evidence="7">Putative 4-hydroxy-4-methyl-2-oxoglutarate aldolase</fullName>
        <ecNumber evidence="6">4.1.1.112</ecNumber>
        <ecNumber evidence="5">4.1.3.17</ecNumber>
    </recommendedName>
    <alternativeName>
        <fullName evidence="11">Oxaloacetate decarboxylase</fullName>
    </alternativeName>
    <alternativeName>
        <fullName evidence="9">Regulator of ribonuclease activity homolog</fullName>
    </alternativeName>
    <alternativeName>
        <fullName evidence="10">RraA-like protein</fullName>
    </alternativeName>
</protein>